<evidence type="ECO:0000313" key="1">
    <source>
        <dbReference type="EMBL" id="GAA4507091.1"/>
    </source>
</evidence>
<accession>A0ABP8QRB6</accession>
<comment type="caution">
    <text evidence="1">The sequence shown here is derived from an EMBL/GenBank/DDBJ whole genome shotgun (WGS) entry which is preliminary data.</text>
</comment>
<gene>
    <name evidence="1" type="ORF">GCM10023191_065050</name>
</gene>
<sequence>MDAQPAEHSCRQCSTLLARDNNDALCGSCRRKARDVLVCAPEVPTWFWESPQLHEALASQHMGRVVRAFRTHPYHGRPISQSVAASWFFLTQTQLSRIENGPPVQDLDRLSQWAHTLHIPAELLWFSRVGIDASEDASPYGVESHITDRFADDEWLRMSELLRRTFLKRGMAAVTLPAIGLDELKHIAVALNNARRYTDHAMVGYFRRQLNACAEKDGTRGPKHSIPIVLGLIAAVEQMAGDSKPSVRHELLRVGSQAAEFAGWLYRDVAMPELANYWRDRAVEWAQAASDLPMQGYVLLKKSQAAWDERDALRMLTLAQAVQEGPWCLPAQVRAEAAQQEARGHAMLSGDLALVEPKLDQARALLAEESPDKGSTPIAAHYDEALFALQVAICYCEAGQPDQALDLYETWLSEDTFSRRDYGYFLSLKSEAFATAEAPDEASSAALKALTLARETSSARTHQEVLRVAGQLQPWHDRAQVRELRAAVLA</sequence>
<reference evidence="2" key="1">
    <citation type="journal article" date="2019" name="Int. J. Syst. Evol. Microbiol.">
        <title>The Global Catalogue of Microorganisms (GCM) 10K type strain sequencing project: providing services to taxonomists for standard genome sequencing and annotation.</title>
        <authorList>
            <consortium name="The Broad Institute Genomics Platform"/>
            <consortium name="The Broad Institute Genome Sequencing Center for Infectious Disease"/>
            <person name="Wu L."/>
            <person name="Ma J."/>
        </authorList>
    </citation>
    <scope>NUCLEOTIDE SEQUENCE [LARGE SCALE GENOMIC DNA]</scope>
    <source>
        <strain evidence="2">JCM 17933</strain>
    </source>
</reference>
<dbReference type="EMBL" id="BAABHF010000040">
    <property type="protein sequence ID" value="GAA4507091.1"/>
    <property type="molecule type" value="Genomic_DNA"/>
</dbReference>
<evidence type="ECO:0000313" key="2">
    <source>
        <dbReference type="Proteomes" id="UP001500503"/>
    </source>
</evidence>
<protein>
    <submittedName>
        <fullName evidence="1">Uncharacterized protein</fullName>
    </submittedName>
</protein>
<organism evidence="1 2">
    <name type="scientific">Actinoallomurus oryzae</name>
    <dbReference type="NCBI Taxonomy" id="502180"/>
    <lineage>
        <taxon>Bacteria</taxon>
        <taxon>Bacillati</taxon>
        <taxon>Actinomycetota</taxon>
        <taxon>Actinomycetes</taxon>
        <taxon>Streptosporangiales</taxon>
        <taxon>Thermomonosporaceae</taxon>
        <taxon>Actinoallomurus</taxon>
    </lineage>
</organism>
<proteinExistence type="predicted"/>
<keyword evidence="2" id="KW-1185">Reference proteome</keyword>
<dbReference type="Proteomes" id="UP001500503">
    <property type="component" value="Unassembled WGS sequence"/>
</dbReference>
<name>A0ABP8QRB6_9ACTN</name>